<accession>A0A9P5RQY9</accession>
<dbReference type="InterPro" id="IPR015424">
    <property type="entry name" value="PyrdxlP-dep_Trfase"/>
</dbReference>
<keyword evidence="7" id="KW-1185">Reference proteome</keyword>
<feature type="compositionally biased region" description="Low complexity" evidence="5">
    <location>
        <begin position="490"/>
        <end position="503"/>
    </location>
</feature>
<feature type="binding site" evidence="4">
    <location>
        <position position="247"/>
    </location>
    <ligand>
        <name>pyridoxal 5'-phosphate</name>
        <dbReference type="ChEBI" id="CHEBI:597326"/>
    </ligand>
</feature>
<keyword evidence="4" id="KW-0963">Cytoplasm</keyword>
<dbReference type="EC" id="3.7.1.3" evidence="4"/>
<comment type="subunit">
    <text evidence="4">Homodimer.</text>
</comment>
<comment type="similarity">
    <text evidence="4">Belongs to the kynureninase family.</text>
</comment>
<dbReference type="Gene3D" id="3.40.640.10">
    <property type="entry name" value="Type I PLP-dependent aspartate aminotransferase-like (Major domain)"/>
    <property type="match status" value="1"/>
</dbReference>
<dbReference type="FunFam" id="3.40.640.10:FF:000031">
    <property type="entry name" value="Kynureninase"/>
    <property type="match status" value="1"/>
</dbReference>
<keyword evidence="2 4" id="KW-0378">Hydrolase</keyword>
<name>A0A9P5RQY9_9FUNG</name>
<dbReference type="InterPro" id="IPR010111">
    <property type="entry name" value="Kynureninase"/>
</dbReference>
<comment type="function">
    <text evidence="4">Catalyzes the cleavage of L-kynurenine (L-Kyn) and L-3-hydroxykynurenine (L-3OHKyn) into anthranilic acid (AA) and 3-hydroxyanthranilic acid (3-OHAA), respectively.</text>
</comment>
<dbReference type="GO" id="GO:0097053">
    <property type="term" value="P:L-kynurenine catabolic process"/>
    <property type="evidence" value="ECO:0007669"/>
    <property type="project" value="UniProtKB-UniRule"/>
</dbReference>
<keyword evidence="3 4" id="KW-0663">Pyridoxal phosphate</keyword>
<dbReference type="GO" id="GO:0030429">
    <property type="term" value="F:kynureninase activity"/>
    <property type="evidence" value="ECO:0007669"/>
    <property type="project" value="UniProtKB-UniRule"/>
</dbReference>
<evidence type="ECO:0000313" key="7">
    <source>
        <dbReference type="Proteomes" id="UP000748756"/>
    </source>
</evidence>
<feature type="modified residue" description="N6-(pyridoxal phosphate)lysine" evidence="4">
    <location>
        <position position="270"/>
    </location>
</feature>
<proteinExistence type="inferred from homology"/>
<dbReference type="GO" id="GO:0034354">
    <property type="term" value="P:'de novo' NAD+ biosynthetic process from L-tryptophan"/>
    <property type="evidence" value="ECO:0007669"/>
    <property type="project" value="UniProtKB-UniRule"/>
</dbReference>
<dbReference type="HAMAP" id="MF_01970">
    <property type="entry name" value="Kynureninase"/>
    <property type="match status" value="1"/>
</dbReference>
<feature type="binding site" evidence="4">
    <location>
        <position position="215"/>
    </location>
    <ligand>
        <name>pyridoxal 5'-phosphate</name>
        <dbReference type="ChEBI" id="CHEBI:597326"/>
    </ligand>
</feature>
<dbReference type="InterPro" id="IPR015422">
    <property type="entry name" value="PyrdxlP-dep_Trfase_small"/>
</dbReference>
<comment type="cofactor">
    <cofactor evidence="4">
        <name>pyridoxal 5'-phosphate</name>
        <dbReference type="ChEBI" id="CHEBI:597326"/>
    </cofactor>
</comment>
<dbReference type="PANTHER" id="PTHR14084:SF0">
    <property type="entry name" value="KYNURENINASE"/>
    <property type="match status" value="1"/>
</dbReference>
<feature type="binding site" evidence="4">
    <location>
        <position position="300"/>
    </location>
    <ligand>
        <name>pyridoxal 5'-phosphate</name>
        <dbReference type="ChEBI" id="CHEBI:597326"/>
    </ligand>
</feature>
<evidence type="ECO:0000256" key="3">
    <source>
        <dbReference type="ARBA" id="ARBA00022898"/>
    </source>
</evidence>
<dbReference type="GO" id="GO:0005737">
    <property type="term" value="C:cytoplasm"/>
    <property type="evidence" value="ECO:0007669"/>
    <property type="project" value="UniProtKB-SubCell"/>
</dbReference>
<feature type="binding site" evidence="4">
    <location>
        <begin position="159"/>
        <end position="162"/>
    </location>
    <ligand>
        <name>pyridoxal 5'-phosphate</name>
        <dbReference type="ChEBI" id="CHEBI:597326"/>
    </ligand>
</feature>
<feature type="binding site" evidence="4">
    <location>
        <position position="131"/>
    </location>
    <ligand>
        <name>pyridoxal 5'-phosphate</name>
        <dbReference type="ChEBI" id="CHEBI:597326"/>
    </ligand>
</feature>
<reference evidence="6" key="1">
    <citation type="journal article" date="2020" name="Fungal Divers.">
        <title>Resolving the Mortierellaceae phylogeny through synthesis of multi-gene phylogenetics and phylogenomics.</title>
        <authorList>
            <person name="Vandepol N."/>
            <person name="Liber J."/>
            <person name="Desiro A."/>
            <person name="Na H."/>
            <person name="Kennedy M."/>
            <person name="Barry K."/>
            <person name="Grigoriev I.V."/>
            <person name="Miller A.N."/>
            <person name="O'Donnell K."/>
            <person name="Stajich J.E."/>
            <person name="Bonito G."/>
        </authorList>
    </citation>
    <scope>NUCLEOTIDE SEQUENCE</scope>
    <source>
        <strain evidence="6">NRRL 6426</strain>
    </source>
</reference>
<dbReference type="GO" id="GO:0030170">
    <property type="term" value="F:pyridoxal phosphate binding"/>
    <property type="evidence" value="ECO:0007669"/>
    <property type="project" value="UniProtKB-UniRule"/>
</dbReference>
<protein>
    <recommendedName>
        <fullName evidence="4">Kynureninase</fullName>
        <ecNumber evidence="4">3.7.1.3</ecNumber>
    </recommendedName>
    <alternativeName>
        <fullName evidence="4">Biosynthesis of nicotinic acid protein 5</fullName>
    </alternativeName>
    <alternativeName>
        <fullName evidence="4">L-kynurenine hydrolase</fullName>
    </alternativeName>
</protein>
<comment type="catalytic activity">
    <reaction evidence="4">
        <text>3-hydroxy-L-kynurenine + H2O = 3-hydroxyanthranilate + L-alanine + H(+)</text>
        <dbReference type="Rhea" id="RHEA:25143"/>
        <dbReference type="ChEBI" id="CHEBI:15377"/>
        <dbReference type="ChEBI" id="CHEBI:15378"/>
        <dbReference type="ChEBI" id="CHEBI:36559"/>
        <dbReference type="ChEBI" id="CHEBI:57972"/>
        <dbReference type="ChEBI" id="CHEBI:58125"/>
    </reaction>
</comment>
<keyword evidence="1 4" id="KW-0662">Pyridine nucleotide biosynthesis</keyword>
<gene>
    <name evidence="4 6" type="primary">BNA5</name>
    <name evidence="6" type="ORF">BG015_000530</name>
</gene>
<dbReference type="AlphaFoldDB" id="A0A9P5RQY9"/>
<feature type="binding site" evidence="4">
    <location>
        <position position="328"/>
    </location>
    <ligand>
        <name>pyridoxal 5'-phosphate</name>
        <dbReference type="ChEBI" id="CHEBI:597326"/>
    </ligand>
</feature>
<feature type="binding site" evidence="4">
    <location>
        <position position="244"/>
    </location>
    <ligand>
        <name>pyridoxal 5'-phosphate</name>
        <dbReference type="ChEBI" id="CHEBI:597326"/>
    </ligand>
</feature>
<dbReference type="EMBL" id="JAAAUQ010001085">
    <property type="protein sequence ID" value="KAF9143146.1"/>
    <property type="molecule type" value="Genomic_DNA"/>
</dbReference>
<comment type="subcellular location">
    <subcellularLocation>
        <location evidence="4">Cytoplasm</location>
    </subcellularLocation>
</comment>
<feature type="region of interest" description="Disordered" evidence="5">
    <location>
        <begin position="454"/>
        <end position="503"/>
    </location>
</feature>
<dbReference type="GO" id="GO:0043420">
    <property type="term" value="P:anthranilate metabolic process"/>
    <property type="evidence" value="ECO:0007669"/>
    <property type="project" value="UniProtKB-UniRule"/>
</dbReference>
<comment type="catalytic activity">
    <reaction evidence="4">
        <text>L-kynurenine + H2O = anthranilate + L-alanine + H(+)</text>
        <dbReference type="Rhea" id="RHEA:16813"/>
        <dbReference type="ChEBI" id="CHEBI:15377"/>
        <dbReference type="ChEBI" id="CHEBI:15378"/>
        <dbReference type="ChEBI" id="CHEBI:16567"/>
        <dbReference type="ChEBI" id="CHEBI:57959"/>
        <dbReference type="ChEBI" id="CHEBI:57972"/>
        <dbReference type="EC" id="3.7.1.3"/>
    </reaction>
</comment>
<evidence type="ECO:0000256" key="5">
    <source>
        <dbReference type="SAM" id="MobiDB-lite"/>
    </source>
</evidence>
<dbReference type="GO" id="GO:0019805">
    <property type="term" value="P:quinolinate biosynthetic process"/>
    <property type="evidence" value="ECO:0007669"/>
    <property type="project" value="UniProtKB-UniRule"/>
</dbReference>
<dbReference type="Proteomes" id="UP000748756">
    <property type="component" value="Unassembled WGS sequence"/>
</dbReference>
<dbReference type="Pfam" id="PF22580">
    <property type="entry name" value="KYNU_C"/>
    <property type="match status" value="1"/>
</dbReference>
<evidence type="ECO:0000256" key="1">
    <source>
        <dbReference type="ARBA" id="ARBA00022642"/>
    </source>
</evidence>
<dbReference type="PANTHER" id="PTHR14084">
    <property type="entry name" value="KYNURENINASE"/>
    <property type="match status" value="1"/>
</dbReference>
<comment type="pathway">
    <text evidence="4">Cofactor biosynthesis; NAD(+) biosynthesis; quinolinate from L-kynurenine: step 2/3.</text>
</comment>
<evidence type="ECO:0000256" key="4">
    <source>
        <dbReference type="HAMAP-Rule" id="MF_03017"/>
    </source>
</evidence>
<dbReference type="Gene3D" id="3.90.1150.10">
    <property type="entry name" value="Aspartate Aminotransferase, domain 1"/>
    <property type="match status" value="1"/>
</dbReference>
<dbReference type="OrthoDB" id="5978656at2759"/>
<evidence type="ECO:0000256" key="2">
    <source>
        <dbReference type="ARBA" id="ARBA00022801"/>
    </source>
</evidence>
<comment type="pathway">
    <text evidence="4">Amino-acid degradation; L-kynurenine degradation; L-alanine and anthranilate from L-kynurenine: step 1/1.</text>
</comment>
<dbReference type="SUPFAM" id="SSF53383">
    <property type="entry name" value="PLP-dependent transferases"/>
    <property type="match status" value="1"/>
</dbReference>
<sequence>MNPQDNLNLHLAESKAKHFLDSTFATYMDERDPLKALRDEFVIPTRGEIAPGADRPNEPCTYFCGNSLGLLPKAVARYVTEELQVWGEGAVNSHFKHRYGRPWVRIEETVQEQSARVVGAKKDEVAIMNTLTSNLHTLLAAFYTPTADRHKILIESKAFPSDHYAVESQIRWHQRHPKDSLICQEPRQGETLLRTEDILETIEKHGHEIAVVCFSGIQFYTGQYFEMEKITKAAQAKGCIVGWDLAHAAGNVPVQLHDWNVDFACWCSYKYLNSGPGGIAGIFVHERHAINFERNRLAGWWGHDKATRFDMINEFKPIAGAAGFQHSNPSVLTTSALLGSLSVFEKTTMSDMRAKSLLLTGYLYHLLTTEFSTDILEIITPADPEQRGAQLSLVFKRGKMMDIFEGLAKRAIIGDERKPDVIRIAPTPLYTRFEDVRLFVVNLKELVAEEKDRKKQCGKGAFSNKQEKDSKTVGETGSSDPRLLQPANPEQQQQQTVQQQETTSDLDLEINHNWSAVENFVKSNQMTRGPRQFAPFSRQEDGFVKIWDLAKDEFPNEAALQDLEGWLAGLEPGYLIRILLSDFNIDGLNSRQKGKAGYRGKIKSWGRDQIKNLHQAIAQRTVQPKDYTTKGYPLQGSIRSDGLEIQLVAYKLKELQSAKFKRLPADWLPVDRLTSSVAGVDYSLKKVYNII</sequence>
<feature type="binding site" evidence="4">
    <location>
        <position position="269"/>
    </location>
    <ligand>
        <name>pyridoxal 5'-phosphate</name>
        <dbReference type="ChEBI" id="CHEBI:597326"/>
    </ligand>
</feature>
<feature type="binding site" evidence="4">
    <location>
        <position position="132"/>
    </location>
    <ligand>
        <name>pyridoxal 5'-phosphate</name>
        <dbReference type="ChEBI" id="CHEBI:597326"/>
    </ligand>
</feature>
<comment type="caution">
    <text evidence="6">The sequence shown here is derived from an EMBL/GenBank/DDBJ whole genome shotgun (WGS) entry which is preliminary data.</text>
</comment>
<dbReference type="NCBIfam" id="TIGR01814">
    <property type="entry name" value="kynureninase"/>
    <property type="match status" value="1"/>
</dbReference>
<organism evidence="6 7">
    <name type="scientific">Linnemannia schmuckeri</name>
    <dbReference type="NCBI Taxonomy" id="64567"/>
    <lineage>
        <taxon>Eukaryota</taxon>
        <taxon>Fungi</taxon>
        <taxon>Fungi incertae sedis</taxon>
        <taxon>Mucoromycota</taxon>
        <taxon>Mortierellomycotina</taxon>
        <taxon>Mortierellomycetes</taxon>
        <taxon>Mortierellales</taxon>
        <taxon>Mortierellaceae</taxon>
        <taxon>Linnemannia</taxon>
    </lineage>
</organism>
<dbReference type="GO" id="GO:0019441">
    <property type="term" value="P:L-tryptophan catabolic process to kynurenine"/>
    <property type="evidence" value="ECO:0007669"/>
    <property type="project" value="TreeGrafter"/>
</dbReference>
<evidence type="ECO:0000313" key="6">
    <source>
        <dbReference type="EMBL" id="KAF9143146.1"/>
    </source>
</evidence>
<dbReference type="InterPro" id="IPR015421">
    <property type="entry name" value="PyrdxlP-dep_Trfase_major"/>
</dbReference>